<evidence type="ECO:0000313" key="2">
    <source>
        <dbReference type="Proteomes" id="UP000299367"/>
    </source>
</evidence>
<reference evidence="2" key="1">
    <citation type="submission" date="2019-02" db="EMBL/GenBank/DDBJ databases">
        <title>Draft genome sequence of Dolichospermum planctonicum NIES-80.</title>
        <authorList>
            <person name="Yamaguchi H."/>
            <person name="Suzuki S."/>
            <person name="Kawachi M."/>
        </authorList>
    </citation>
    <scope>NUCLEOTIDE SEQUENCE [LARGE SCALE GENOMIC DNA]</scope>
    <source>
        <strain evidence="2">NIES-80</strain>
    </source>
</reference>
<sequence>MVCQQLMTNLDDRGILASQVAKVNREDDTFRTIQVQSRLLYRISSSLTNYAGDDDDPIVPPS</sequence>
<organism evidence="1 2">
    <name type="scientific">Dolichospermum planctonicum</name>
    <dbReference type="NCBI Taxonomy" id="136072"/>
    <lineage>
        <taxon>Bacteria</taxon>
        <taxon>Bacillati</taxon>
        <taxon>Cyanobacteriota</taxon>
        <taxon>Cyanophyceae</taxon>
        <taxon>Nostocales</taxon>
        <taxon>Aphanizomenonaceae</taxon>
        <taxon>Dolichospermum</taxon>
    </lineage>
</organism>
<comment type="caution">
    <text evidence="1">The sequence shown here is derived from an EMBL/GenBank/DDBJ whole genome shotgun (WGS) entry which is preliminary data.</text>
</comment>
<gene>
    <name evidence="1" type="ORF">NIES80_13390</name>
</gene>
<dbReference type="EMBL" id="BJCF01000010">
    <property type="protein sequence ID" value="GCL41643.1"/>
    <property type="molecule type" value="Genomic_DNA"/>
</dbReference>
<accession>A0A480ACX5</accession>
<dbReference type="RefSeq" id="WP_137907343.1">
    <property type="nucleotide sequence ID" value="NZ_BJCF01000010.1"/>
</dbReference>
<proteinExistence type="predicted"/>
<evidence type="ECO:0000313" key="1">
    <source>
        <dbReference type="EMBL" id="GCL41643.1"/>
    </source>
</evidence>
<dbReference type="AlphaFoldDB" id="A0A480ACX5"/>
<protein>
    <submittedName>
        <fullName evidence="1">Uncharacterized protein</fullName>
    </submittedName>
</protein>
<name>A0A480ACX5_9CYAN</name>
<dbReference type="Proteomes" id="UP000299367">
    <property type="component" value="Unassembled WGS sequence"/>
</dbReference>